<evidence type="ECO:0000256" key="1">
    <source>
        <dbReference type="ARBA" id="ARBA00004477"/>
    </source>
</evidence>
<dbReference type="PANTHER" id="PTHR12443">
    <property type="entry name" value="TRANSLOCATION PROTEIN SEC62"/>
    <property type="match status" value="1"/>
</dbReference>
<evidence type="ECO:0000256" key="4">
    <source>
        <dbReference type="ARBA" id="ARBA00022448"/>
    </source>
</evidence>
<feature type="region of interest" description="Disordered" evidence="11">
    <location>
        <begin position="231"/>
        <end position="254"/>
    </location>
</feature>
<dbReference type="GO" id="GO:0005789">
    <property type="term" value="C:endoplasmic reticulum membrane"/>
    <property type="evidence" value="ECO:0007669"/>
    <property type="project" value="UniProtKB-SubCell"/>
</dbReference>
<evidence type="ECO:0000313" key="13">
    <source>
        <dbReference type="EMBL" id="OQS54034.1"/>
    </source>
</evidence>
<keyword evidence="4" id="KW-0813">Transport</keyword>
<evidence type="ECO:0000256" key="8">
    <source>
        <dbReference type="ARBA" id="ARBA00022989"/>
    </source>
</evidence>
<dbReference type="STRING" id="646526.A0A1W0E469"/>
<feature type="compositionally biased region" description="Basic and acidic residues" evidence="11">
    <location>
        <begin position="244"/>
        <end position="254"/>
    </location>
</feature>
<comment type="caution">
    <text evidence="13">The sequence shown here is derived from an EMBL/GenBank/DDBJ whole genome shotgun (WGS) entry which is preliminary data.</text>
</comment>
<sequence length="254" mass="29435">MNNHNDFNAMIKQIRKLPTEECILRNTRRVSVFRFVDALVLLNKAYDTKLIKDLFVWLISNGEIFKVEYINNITNNNTNNNINNNNNNTNNNTNKVDIVLKGNLTSTDLFIWAKEDNSTLNIILLFMVLVMAAGLAITKKWPSWYRYVLYYLRYPILAFFVFMLAAAVVRLVVYLVTLFVCKEQCWIWPNLFADCGFIESFRPMYEWTNTNSGSSNGSGNNDTNDNILNSNTNTNILNSNTKDNTNKEYIDKNK</sequence>
<evidence type="ECO:0000256" key="12">
    <source>
        <dbReference type="SAM" id="Phobius"/>
    </source>
</evidence>
<keyword evidence="9" id="KW-0811">Translocation</keyword>
<feature type="compositionally biased region" description="Low complexity" evidence="11">
    <location>
        <begin position="231"/>
        <end position="241"/>
    </location>
</feature>
<keyword evidence="6" id="KW-0256">Endoplasmic reticulum</keyword>
<comment type="subcellular location">
    <subcellularLocation>
        <location evidence="1">Endoplasmic reticulum membrane</location>
        <topology evidence="1">Multi-pass membrane protein</topology>
    </subcellularLocation>
</comment>
<dbReference type="Proteomes" id="UP000192758">
    <property type="component" value="Unassembled WGS sequence"/>
</dbReference>
<reference evidence="13 14" key="1">
    <citation type="journal article" date="2017" name="Environ. Microbiol.">
        <title>Decay of the glycolytic pathway and adaptation to intranuclear parasitism within Enterocytozoonidae microsporidia.</title>
        <authorList>
            <person name="Wiredu Boakye D."/>
            <person name="Jaroenlak P."/>
            <person name="Prachumwat A."/>
            <person name="Williams T.A."/>
            <person name="Bateman K.S."/>
            <person name="Itsathitphaisarn O."/>
            <person name="Sritunyalucksana K."/>
            <person name="Paszkiewicz K.H."/>
            <person name="Moore K.A."/>
            <person name="Stentiford G.D."/>
            <person name="Williams B.A."/>
        </authorList>
    </citation>
    <scope>NUCLEOTIDE SEQUENCE [LARGE SCALE GENOMIC DNA]</scope>
    <source>
        <strain evidence="13 14">TH1</strain>
    </source>
</reference>
<accession>A0A1W0E469</accession>
<dbReference type="Pfam" id="PF03839">
    <property type="entry name" value="Sec62"/>
    <property type="match status" value="1"/>
</dbReference>
<dbReference type="GO" id="GO:0031204">
    <property type="term" value="P:post-translational protein targeting to membrane, translocation"/>
    <property type="evidence" value="ECO:0007669"/>
    <property type="project" value="TreeGrafter"/>
</dbReference>
<evidence type="ECO:0000256" key="7">
    <source>
        <dbReference type="ARBA" id="ARBA00022927"/>
    </source>
</evidence>
<gene>
    <name evidence="13" type="primary">SEC62</name>
    <name evidence="13" type="ORF">EHP00_2036</name>
</gene>
<dbReference type="OrthoDB" id="200187at2759"/>
<dbReference type="VEuPathDB" id="MicrosporidiaDB:EHP00_2036"/>
<feature type="transmembrane region" description="Helical" evidence="12">
    <location>
        <begin position="157"/>
        <end position="181"/>
    </location>
</feature>
<proteinExistence type="inferred from homology"/>
<evidence type="ECO:0000313" key="14">
    <source>
        <dbReference type="Proteomes" id="UP000192758"/>
    </source>
</evidence>
<protein>
    <recommendedName>
        <fullName evidence="3">Translocation protein SEC62</fullName>
    </recommendedName>
</protein>
<dbReference type="PANTHER" id="PTHR12443:SF9">
    <property type="entry name" value="TRANSLOCATION PROTEIN SEC62"/>
    <property type="match status" value="1"/>
</dbReference>
<evidence type="ECO:0000256" key="3">
    <source>
        <dbReference type="ARBA" id="ARBA00021257"/>
    </source>
</evidence>
<dbReference type="InterPro" id="IPR004728">
    <property type="entry name" value="Sec62"/>
</dbReference>
<dbReference type="EMBL" id="MNPJ01000023">
    <property type="protein sequence ID" value="OQS54034.1"/>
    <property type="molecule type" value="Genomic_DNA"/>
</dbReference>
<keyword evidence="14" id="KW-1185">Reference proteome</keyword>
<keyword evidence="5 12" id="KW-0812">Transmembrane</keyword>
<dbReference type="AlphaFoldDB" id="A0A1W0E469"/>
<evidence type="ECO:0000256" key="6">
    <source>
        <dbReference type="ARBA" id="ARBA00022824"/>
    </source>
</evidence>
<evidence type="ECO:0000256" key="11">
    <source>
        <dbReference type="SAM" id="MobiDB-lite"/>
    </source>
</evidence>
<organism evidence="13 14">
    <name type="scientific">Ecytonucleospora hepatopenaei</name>
    <dbReference type="NCBI Taxonomy" id="646526"/>
    <lineage>
        <taxon>Eukaryota</taxon>
        <taxon>Fungi</taxon>
        <taxon>Fungi incertae sedis</taxon>
        <taxon>Microsporidia</taxon>
        <taxon>Enterocytozoonidae</taxon>
        <taxon>Ecytonucleospora</taxon>
    </lineage>
</organism>
<keyword evidence="8 12" id="KW-1133">Transmembrane helix</keyword>
<evidence type="ECO:0000256" key="10">
    <source>
        <dbReference type="ARBA" id="ARBA00023136"/>
    </source>
</evidence>
<comment type="similarity">
    <text evidence="2">Belongs to the SEC62 family.</text>
</comment>
<evidence type="ECO:0000256" key="2">
    <source>
        <dbReference type="ARBA" id="ARBA00010604"/>
    </source>
</evidence>
<name>A0A1W0E469_9MICR</name>
<evidence type="ECO:0000256" key="5">
    <source>
        <dbReference type="ARBA" id="ARBA00022692"/>
    </source>
</evidence>
<evidence type="ECO:0000256" key="9">
    <source>
        <dbReference type="ARBA" id="ARBA00023010"/>
    </source>
</evidence>
<feature type="transmembrane region" description="Helical" evidence="12">
    <location>
        <begin position="119"/>
        <end position="137"/>
    </location>
</feature>
<keyword evidence="7" id="KW-0653">Protein transport</keyword>
<keyword evidence="10 12" id="KW-0472">Membrane</keyword>